<feature type="domain" description="EF-hand" evidence="7">
    <location>
        <begin position="25"/>
        <end position="60"/>
    </location>
</feature>
<dbReference type="GO" id="GO:0005509">
    <property type="term" value="F:calcium ion binding"/>
    <property type="evidence" value="ECO:0007669"/>
    <property type="project" value="InterPro"/>
</dbReference>
<dbReference type="PANTHER" id="PTHR23055">
    <property type="entry name" value="CALCIUM BINDING PROTEINS"/>
    <property type="match status" value="1"/>
</dbReference>
<evidence type="ECO:0000313" key="8">
    <source>
        <dbReference type="EMBL" id="KAK5580300.1"/>
    </source>
</evidence>
<accession>A0AAN7U2N5</accession>
<dbReference type="Pfam" id="PF13202">
    <property type="entry name" value="EF-hand_5"/>
    <property type="match status" value="1"/>
</dbReference>
<evidence type="ECO:0000256" key="1">
    <source>
        <dbReference type="ARBA" id="ARBA00006049"/>
    </source>
</evidence>
<protein>
    <recommendedName>
        <fullName evidence="7">EF-hand domain-containing protein</fullName>
    </recommendedName>
</protein>
<evidence type="ECO:0000256" key="5">
    <source>
        <dbReference type="ARBA" id="ARBA00022837"/>
    </source>
</evidence>
<dbReference type="EMBL" id="JAVFKY010000002">
    <property type="protein sequence ID" value="KAK5580300.1"/>
    <property type="molecule type" value="Genomic_DNA"/>
</dbReference>
<evidence type="ECO:0000313" key="9">
    <source>
        <dbReference type="Proteomes" id="UP001344447"/>
    </source>
</evidence>
<sequence length="183" mass="20727">MGQQNSKLSKSDIEFIGKNSNFSKQEVSTIFEEFKKYDKDGNGSFDRKEFVSFFKNKLPNYPEDNLNKLFDAFDSDKSNTIDFKELTVALSIIGKGSAEDKLKILFDIYDKDKSGVLEKKEVDEMIVLMKNVGVSLGKSPGDIELFIVKLFEKIDKDKNNLITRDEFLIEGAKSPSLLTLLGI</sequence>
<keyword evidence="2" id="KW-0519">Myristate</keyword>
<keyword evidence="5" id="KW-0106">Calcium</keyword>
<evidence type="ECO:0000256" key="3">
    <source>
        <dbReference type="ARBA" id="ARBA00022723"/>
    </source>
</evidence>
<evidence type="ECO:0000256" key="2">
    <source>
        <dbReference type="ARBA" id="ARBA00022707"/>
    </source>
</evidence>
<feature type="domain" description="EF-hand" evidence="7">
    <location>
        <begin position="61"/>
        <end position="96"/>
    </location>
</feature>
<keyword evidence="4" id="KW-0677">Repeat</keyword>
<dbReference type="Pfam" id="PF13405">
    <property type="entry name" value="EF-hand_6"/>
    <property type="match status" value="1"/>
</dbReference>
<dbReference type="PANTHER" id="PTHR23055:SF178">
    <property type="entry name" value="NEUROCALCIN HOMOLOG"/>
    <property type="match status" value="1"/>
</dbReference>
<dbReference type="InterPro" id="IPR018247">
    <property type="entry name" value="EF_Hand_1_Ca_BS"/>
</dbReference>
<dbReference type="AlphaFoldDB" id="A0AAN7U2N5"/>
<comment type="caution">
    <text evidence="8">The sequence shown here is derived from an EMBL/GenBank/DDBJ whole genome shotgun (WGS) entry which is preliminary data.</text>
</comment>
<dbReference type="SMART" id="SM00054">
    <property type="entry name" value="EFh"/>
    <property type="match status" value="4"/>
</dbReference>
<dbReference type="Pfam" id="PF13499">
    <property type="entry name" value="EF-hand_7"/>
    <property type="match status" value="1"/>
</dbReference>
<dbReference type="Proteomes" id="UP001344447">
    <property type="component" value="Unassembled WGS sequence"/>
</dbReference>
<dbReference type="CDD" id="cd00051">
    <property type="entry name" value="EFh"/>
    <property type="match status" value="2"/>
</dbReference>
<organism evidence="8 9">
    <name type="scientific">Dictyostelium firmibasis</name>
    <dbReference type="NCBI Taxonomy" id="79012"/>
    <lineage>
        <taxon>Eukaryota</taxon>
        <taxon>Amoebozoa</taxon>
        <taxon>Evosea</taxon>
        <taxon>Eumycetozoa</taxon>
        <taxon>Dictyostelia</taxon>
        <taxon>Dictyosteliales</taxon>
        <taxon>Dictyosteliaceae</taxon>
        <taxon>Dictyostelium</taxon>
    </lineage>
</organism>
<evidence type="ECO:0000259" key="7">
    <source>
        <dbReference type="PROSITE" id="PS50222"/>
    </source>
</evidence>
<dbReference type="PROSITE" id="PS50222">
    <property type="entry name" value="EF_HAND_2"/>
    <property type="match status" value="3"/>
</dbReference>
<evidence type="ECO:0000256" key="4">
    <source>
        <dbReference type="ARBA" id="ARBA00022737"/>
    </source>
</evidence>
<dbReference type="SUPFAM" id="SSF47473">
    <property type="entry name" value="EF-hand"/>
    <property type="match status" value="1"/>
</dbReference>
<reference evidence="8 9" key="1">
    <citation type="submission" date="2023-11" db="EMBL/GenBank/DDBJ databases">
        <title>Dfirmibasis_genome.</title>
        <authorList>
            <person name="Edelbroek B."/>
            <person name="Kjellin J."/>
            <person name="Jerlstrom-Hultqvist J."/>
            <person name="Soderbom F."/>
        </authorList>
    </citation>
    <scope>NUCLEOTIDE SEQUENCE [LARGE SCALE GENOMIC DNA]</scope>
    <source>
        <strain evidence="8 9">TNS-C-14</strain>
    </source>
</reference>
<dbReference type="InterPro" id="IPR011992">
    <property type="entry name" value="EF-hand-dom_pair"/>
</dbReference>
<dbReference type="InterPro" id="IPR028846">
    <property type="entry name" value="Recoverin"/>
</dbReference>
<keyword evidence="3" id="KW-0479">Metal-binding</keyword>
<feature type="domain" description="EF-hand" evidence="7">
    <location>
        <begin position="97"/>
        <end position="132"/>
    </location>
</feature>
<gene>
    <name evidence="8" type="ORF">RB653_000316</name>
</gene>
<keyword evidence="9" id="KW-1185">Reference proteome</keyword>
<dbReference type="Gene3D" id="1.10.238.10">
    <property type="entry name" value="EF-hand"/>
    <property type="match status" value="1"/>
</dbReference>
<dbReference type="PRINTS" id="PR00450">
    <property type="entry name" value="RECOVERIN"/>
</dbReference>
<proteinExistence type="inferred from homology"/>
<keyword evidence="6" id="KW-0449">Lipoprotein</keyword>
<comment type="similarity">
    <text evidence="1">Belongs to the recoverin family.</text>
</comment>
<name>A0AAN7U2N5_9MYCE</name>
<dbReference type="InterPro" id="IPR002048">
    <property type="entry name" value="EF_hand_dom"/>
</dbReference>
<evidence type="ECO:0000256" key="6">
    <source>
        <dbReference type="ARBA" id="ARBA00023288"/>
    </source>
</evidence>
<dbReference type="PROSITE" id="PS00018">
    <property type="entry name" value="EF_HAND_1"/>
    <property type="match status" value="3"/>
</dbReference>